<reference evidence="1 2" key="1">
    <citation type="submission" date="2019-11" db="EMBL/GenBank/DDBJ databases">
        <title>Using colonization assays and comparative genomics to discover symbiosis behaviors and factors in Vibrio fischeri.</title>
        <authorList>
            <person name="Bongrand C."/>
            <person name="Moriano-Gutierrez S."/>
            <person name="Arevalo P."/>
            <person name="Mcfall-Ngai M."/>
            <person name="Visick K."/>
            <person name="Polz M.F."/>
            <person name="Ruby E.G."/>
        </authorList>
    </citation>
    <scope>NUCLEOTIDE SEQUENCE [LARGE SCALE GENOMIC DNA]</scope>
    <source>
        <strain evidence="2">emors.4.1</strain>
    </source>
</reference>
<dbReference type="AlphaFoldDB" id="A0A844P090"/>
<dbReference type="GO" id="GO:0043103">
    <property type="term" value="P:hypoxanthine salvage"/>
    <property type="evidence" value="ECO:0007669"/>
    <property type="project" value="TreeGrafter"/>
</dbReference>
<dbReference type="InterPro" id="IPR032466">
    <property type="entry name" value="Metal_Hydrolase"/>
</dbReference>
<sequence>MQSIQLHWLTPAVLLSSDRLLDNVIGSPIQSAIKESTQKNLYRMALKDYQSYLPGRLRQEDIDLALGQWIDISKPLDLSSIITTFRKSFISWRGDRFEVENQQLELWLSLLSQIDPAWIIGSGYAELVDNETLSINQVIEIVREQCPNALPKRFDGEPVADNHVHLGGHGHYSLSMAAFALHLNKRPSNDRSKWPFRQEHTFFNSQMREITDLPVLLHRLFGFIINGINTEGIDHKSVTYDWDSLSTHQITRHATELNSIPLSGHVHCLLASAVNESGPASWVLITTAIMLLLRQTSNIHKKKYLTAFIMTSSVLRNYMVVSGVGLGDFVQYFKFGYRKPIAGINYRKQSQLYDLTEHYLREFRVGDSDYKFFYELARFYLEHNVESKMHFVFHFTRGFNKGEKNRRYSLTRRNSKATVRNLQSFISSLTFSDFPIVNRNSLEYKQVDLRAMLRGFDVAGNENEIPIEVFSPALRVLRSAIHKYKFPLEKRLRQPFITLHAGEDFSHILSGLRAIDEAVSFCDYKPGDRIGHGLALGIDVQTWIARQQHIYLPLQEHLDNLVWCYHMGLELVASHPQFQSALMIVGEKIRHFCCELHEQEISPRALYQAWQLRRNCPEASEQQAEALGSEWLLWVPDADCIRRFQSKDSSGSNQSPYHLWQKYLNRKRHDKDHDKVVSISYSKNSTTCNMNPKFGVIEDTLSNAELDLIHGIQDLMLERFSQSQWILEACPTSNLYIGRLEHYNEHPIFRWFPLNREDLLFGGRANRFGIRKGAVRVCINTDDAGLMPTTLENEHRVIKECAMKNASVSDYDAHQWIESIRKTGVELFHSNHLNWLHEK</sequence>
<dbReference type="Proteomes" id="UP000448038">
    <property type="component" value="Unassembled WGS sequence"/>
</dbReference>
<organism evidence="1 2">
    <name type="scientific">Aliivibrio fischeri</name>
    <name type="common">Vibrio fischeri</name>
    <dbReference type="NCBI Taxonomy" id="668"/>
    <lineage>
        <taxon>Bacteria</taxon>
        <taxon>Pseudomonadati</taxon>
        <taxon>Pseudomonadota</taxon>
        <taxon>Gammaproteobacteria</taxon>
        <taxon>Vibrionales</taxon>
        <taxon>Vibrionaceae</taxon>
        <taxon>Aliivibrio</taxon>
    </lineage>
</organism>
<dbReference type="InterPro" id="IPR006330">
    <property type="entry name" value="Ado/ade_deaminase"/>
</dbReference>
<dbReference type="GO" id="GO:0005829">
    <property type="term" value="C:cytosol"/>
    <property type="evidence" value="ECO:0007669"/>
    <property type="project" value="TreeGrafter"/>
</dbReference>
<evidence type="ECO:0000313" key="2">
    <source>
        <dbReference type="Proteomes" id="UP000448038"/>
    </source>
</evidence>
<evidence type="ECO:0008006" key="3">
    <source>
        <dbReference type="Google" id="ProtNLM"/>
    </source>
</evidence>
<proteinExistence type="predicted"/>
<evidence type="ECO:0000313" key="1">
    <source>
        <dbReference type="EMBL" id="MUK48760.1"/>
    </source>
</evidence>
<dbReference type="PANTHER" id="PTHR11409">
    <property type="entry name" value="ADENOSINE DEAMINASE"/>
    <property type="match status" value="1"/>
</dbReference>
<dbReference type="SUPFAM" id="SSF51556">
    <property type="entry name" value="Metallo-dependent hydrolases"/>
    <property type="match status" value="1"/>
</dbReference>
<dbReference type="PANTHER" id="PTHR11409:SF43">
    <property type="entry name" value="ADENOSINE DEAMINASE"/>
    <property type="match status" value="1"/>
</dbReference>
<comment type="caution">
    <text evidence="1">The sequence shown here is derived from an EMBL/GenBank/DDBJ whole genome shotgun (WGS) entry which is preliminary data.</text>
</comment>
<gene>
    <name evidence="1" type="ORF">GNP88_06150</name>
</gene>
<dbReference type="GO" id="GO:0004000">
    <property type="term" value="F:adenosine deaminase activity"/>
    <property type="evidence" value="ECO:0007669"/>
    <property type="project" value="TreeGrafter"/>
</dbReference>
<dbReference type="GO" id="GO:0006154">
    <property type="term" value="P:adenosine catabolic process"/>
    <property type="evidence" value="ECO:0007669"/>
    <property type="project" value="TreeGrafter"/>
</dbReference>
<dbReference type="EMBL" id="WOBN01000010">
    <property type="protein sequence ID" value="MUK48760.1"/>
    <property type="molecule type" value="Genomic_DNA"/>
</dbReference>
<dbReference type="NCBIfam" id="NF041744">
    <property type="entry name" value="RdrB"/>
    <property type="match status" value="1"/>
</dbReference>
<dbReference type="Gene3D" id="3.20.20.140">
    <property type="entry name" value="Metal-dependent hydrolases"/>
    <property type="match status" value="2"/>
</dbReference>
<name>A0A844P090_ALIFS</name>
<protein>
    <recommendedName>
        <fullName evidence="3">Adenosine deaminase</fullName>
    </recommendedName>
</protein>
<accession>A0A844P090</accession>
<dbReference type="RefSeq" id="WP_155655502.1">
    <property type="nucleotide sequence ID" value="NZ_WOBN01000010.1"/>
</dbReference>
<dbReference type="GO" id="GO:0046103">
    <property type="term" value="P:inosine biosynthetic process"/>
    <property type="evidence" value="ECO:0007669"/>
    <property type="project" value="TreeGrafter"/>
</dbReference>